<name>A0ABW7BN21_9ACTN</name>
<feature type="compositionally biased region" description="Basic and acidic residues" evidence="4">
    <location>
        <begin position="392"/>
        <end position="404"/>
    </location>
</feature>
<sequence length="1091" mass="116682">MDEYAGRVLAERYRLPLPPTGADALVDLVETRAFDTYSGQEVRIRQVPLPEIVDAELLGEGPAPTGPRGGGGATRRPAEPVARRAIEAAQAAAQIPDHPLLDQVFDVFAEAGSLWIVSEHVAARPLSALLAEGPLNPFRAAEIAADLLTALRVLHAHGWVHRNITARTVLVCDDGRVLLTGLAAGAAEEALCGYAPVPDPEDPPFPAPEPEYGGPGPYGETEGTEGAGDAGDHEDYGDHEEREEYEEYGATGEYEEPGNQEAYEPAAHHEPYEAYEPAAHHEPYEPAARHEAYGTGEHATGAYGTEVYETGEYAAPEGVAALPAAPEPAAEPGPPEDPEPVPYGVDPYGRAAPQRPASPPEAPAVPPSADLRAARAGAIAAYRAATRAAAARRGDTGPLPDRRPAVPGPTPAPEPRPAPDSPSAPRAVPVPWPEPPSPAPPGAVAEPGPAGPAPPGGTRPGPAPQWWARTGDDAADEADEDEEDEEGDERPPGGPRPPRLMLKGTWSDGPHASRDDAPRVPAGGGSVLPGSGRPALPAGYTAAPVPARRVPSPAEAAVPAQPGPAAERYRGPATRLDAERARQTRIAVVGAVTERWAPEQAGPVHENWRLAPPIGPATDLWALGALLYRAVQGHAPYPEDSAAELVQLVCAEPPAFAEECGPLRPVVESLLRQDPTERPDFEELRGWLRSLVRSAPEPEPDLAAAPPSRFDPRRLPILRRRGELVRRRRAAAASGRHRHRRGKEPRPERTAPPAPAPEPPSRPFPAYEDDGAGDRYGPSRETPFGQDEPVRGTPFDSRERYEPQRETPSESRERYEPVREAPFETHERYGSRQAYEYGHEDAEPEPRRRGPRPQAAPRSLGRRLLLFVLLLLGGALAYAAVALPRDGGKPADAGPPAAPTKAASPATTPPAPAPTTAPPATTPAAPRTPPTSAPPASGPAPAAGYVLREDPEGFRIGVPRDWRRSSVNDAGQVRYTGGDFTLIVVPGRDSVRDHGSDPLEYQSSRERELEPYRQSSWSQLVRARRVDIGRTPTAEGQYTWMDGTGREVFVHNLALIEDGRYYVVQVIGPESEREKVTEVYEEAVKGFRAGR</sequence>
<feature type="compositionally biased region" description="Pro residues" evidence="4">
    <location>
        <begin position="406"/>
        <end position="441"/>
    </location>
</feature>
<dbReference type="InterPro" id="IPR011009">
    <property type="entry name" value="Kinase-like_dom_sf"/>
</dbReference>
<feature type="compositionally biased region" description="Basic and acidic residues" evidence="4">
    <location>
        <begin position="796"/>
        <end position="830"/>
    </location>
</feature>
<evidence type="ECO:0000313" key="6">
    <source>
        <dbReference type="EMBL" id="MFG3188558.1"/>
    </source>
</evidence>
<keyword evidence="6" id="KW-0808">Transferase</keyword>
<feature type="compositionally biased region" description="Low complexity" evidence="4">
    <location>
        <begin position="542"/>
        <end position="560"/>
    </location>
</feature>
<dbReference type="PANTHER" id="PTHR45832">
    <property type="entry name" value="SERINE/THREONINE-PROTEIN KINASE SAMKA-RELATED-RELATED"/>
    <property type="match status" value="1"/>
</dbReference>
<evidence type="ECO:0000256" key="3">
    <source>
        <dbReference type="ARBA" id="ARBA00022840"/>
    </source>
</evidence>
<evidence type="ECO:0000256" key="1">
    <source>
        <dbReference type="ARBA" id="ARBA00008874"/>
    </source>
</evidence>
<feature type="region of interest" description="Disordered" evidence="4">
    <location>
        <begin position="383"/>
        <end position="570"/>
    </location>
</feature>
<dbReference type="GO" id="GO:0016301">
    <property type="term" value="F:kinase activity"/>
    <property type="evidence" value="ECO:0007669"/>
    <property type="project" value="UniProtKB-KW"/>
</dbReference>
<dbReference type="InterPro" id="IPR001245">
    <property type="entry name" value="Ser-Thr/Tyr_kinase_cat_dom"/>
</dbReference>
<feature type="domain" description="Protein kinase" evidence="5">
    <location>
        <begin position="12"/>
        <end position="688"/>
    </location>
</feature>
<feature type="compositionally biased region" description="Low complexity" evidence="4">
    <location>
        <begin position="887"/>
        <end position="906"/>
    </location>
</feature>
<feature type="compositionally biased region" description="Pro residues" evidence="4">
    <location>
        <begin position="750"/>
        <end position="763"/>
    </location>
</feature>
<feature type="compositionally biased region" description="Basic residues" evidence="4">
    <location>
        <begin position="726"/>
        <end position="743"/>
    </location>
</feature>
<evidence type="ECO:0000313" key="7">
    <source>
        <dbReference type="Proteomes" id="UP001604282"/>
    </source>
</evidence>
<feature type="region of interest" description="Disordered" evidence="4">
    <location>
        <begin position="695"/>
        <end position="856"/>
    </location>
</feature>
<organism evidence="6 7">
    <name type="scientific">Streptomyces omiyaensis</name>
    <dbReference type="NCBI Taxonomy" id="68247"/>
    <lineage>
        <taxon>Bacteria</taxon>
        <taxon>Bacillati</taxon>
        <taxon>Actinomycetota</taxon>
        <taxon>Actinomycetes</taxon>
        <taxon>Kitasatosporales</taxon>
        <taxon>Streptomycetaceae</taxon>
        <taxon>Streptomyces</taxon>
    </lineage>
</organism>
<dbReference type="PANTHER" id="PTHR45832:SF22">
    <property type="entry name" value="SERINE_THREONINE-PROTEIN KINASE SAMKA-RELATED"/>
    <property type="match status" value="1"/>
</dbReference>
<evidence type="ECO:0000256" key="2">
    <source>
        <dbReference type="ARBA" id="ARBA00022741"/>
    </source>
</evidence>
<feature type="compositionally biased region" description="Basic and acidic residues" evidence="4">
    <location>
        <begin position="710"/>
        <end position="725"/>
    </location>
</feature>
<feature type="region of interest" description="Disordered" evidence="4">
    <location>
        <begin position="57"/>
        <end position="78"/>
    </location>
</feature>
<feature type="compositionally biased region" description="Basic and acidic residues" evidence="4">
    <location>
        <begin position="230"/>
        <end position="242"/>
    </location>
</feature>
<dbReference type="PROSITE" id="PS50011">
    <property type="entry name" value="PROTEIN_KINASE_DOM"/>
    <property type="match status" value="1"/>
</dbReference>
<dbReference type="SUPFAM" id="SSF56112">
    <property type="entry name" value="Protein kinase-like (PK-like)"/>
    <property type="match status" value="1"/>
</dbReference>
<feature type="compositionally biased region" description="Acidic residues" evidence="4">
    <location>
        <begin position="473"/>
        <end position="488"/>
    </location>
</feature>
<dbReference type="InterPro" id="IPR000719">
    <property type="entry name" value="Prot_kinase_dom"/>
</dbReference>
<gene>
    <name evidence="6" type="ORF">ACGFYS_06430</name>
</gene>
<feature type="region of interest" description="Disordered" evidence="4">
    <location>
        <begin position="324"/>
        <end position="370"/>
    </location>
</feature>
<keyword evidence="2" id="KW-0547">Nucleotide-binding</keyword>
<comment type="caution">
    <text evidence="6">The sequence shown here is derived from an EMBL/GenBank/DDBJ whole genome shotgun (WGS) entry which is preliminary data.</text>
</comment>
<reference evidence="6 7" key="1">
    <citation type="submission" date="2024-10" db="EMBL/GenBank/DDBJ databases">
        <title>The Natural Products Discovery Center: Release of the First 8490 Sequenced Strains for Exploring Actinobacteria Biosynthetic Diversity.</title>
        <authorList>
            <person name="Kalkreuter E."/>
            <person name="Kautsar S.A."/>
            <person name="Yang D."/>
            <person name="Bader C.D."/>
            <person name="Teijaro C.N."/>
            <person name="Fluegel L."/>
            <person name="Davis C.M."/>
            <person name="Simpson J.R."/>
            <person name="Lauterbach L."/>
            <person name="Steele A.D."/>
            <person name="Gui C."/>
            <person name="Meng S."/>
            <person name="Li G."/>
            <person name="Viehrig K."/>
            <person name="Ye F."/>
            <person name="Su P."/>
            <person name="Kiefer A.F."/>
            <person name="Nichols A."/>
            <person name="Cepeda A.J."/>
            <person name="Yan W."/>
            <person name="Fan B."/>
            <person name="Jiang Y."/>
            <person name="Adhikari A."/>
            <person name="Zheng C.-J."/>
            <person name="Schuster L."/>
            <person name="Cowan T.M."/>
            <person name="Smanski M.J."/>
            <person name="Chevrette M.G."/>
            <person name="De Carvalho L.P.S."/>
            <person name="Shen B."/>
        </authorList>
    </citation>
    <scope>NUCLEOTIDE SEQUENCE [LARGE SCALE GENOMIC DNA]</scope>
    <source>
        <strain evidence="6 7">NPDC048229</strain>
    </source>
</reference>
<feature type="compositionally biased region" description="Pro residues" evidence="4">
    <location>
        <begin position="907"/>
        <end position="938"/>
    </location>
</feature>
<keyword evidence="6" id="KW-0418">Kinase</keyword>
<dbReference type="RefSeq" id="WP_392879976.1">
    <property type="nucleotide sequence ID" value="NZ_JBICZW010000003.1"/>
</dbReference>
<feature type="compositionally biased region" description="Basic and acidic residues" evidence="4">
    <location>
        <begin position="837"/>
        <end position="848"/>
    </location>
</feature>
<feature type="region of interest" description="Disordered" evidence="4">
    <location>
        <begin position="194"/>
        <end position="247"/>
    </location>
</feature>
<keyword evidence="3" id="KW-0067">ATP-binding</keyword>
<proteinExistence type="inferred from homology"/>
<dbReference type="SMART" id="SM00220">
    <property type="entry name" value="S_TKc"/>
    <property type="match status" value="1"/>
</dbReference>
<comment type="similarity">
    <text evidence="1">Belongs to the protein kinase superfamily. STE Ser/Thr protein kinase family. STE20 subfamily.</text>
</comment>
<dbReference type="EMBL" id="JBICZW010000003">
    <property type="protein sequence ID" value="MFG3188558.1"/>
    <property type="molecule type" value="Genomic_DNA"/>
</dbReference>
<dbReference type="InterPro" id="IPR051931">
    <property type="entry name" value="PAK3-like"/>
</dbReference>
<dbReference type="Proteomes" id="UP001604282">
    <property type="component" value="Unassembled WGS sequence"/>
</dbReference>
<protein>
    <submittedName>
        <fullName evidence="6">Protein kinase</fullName>
    </submittedName>
</protein>
<evidence type="ECO:0000256" key="4">
    <source>
        <dbReference type="SAM" id="MobiDB-lite"/>
    </source>
</evidence>
<feature type="compositionally biased region" description="Pro residues" evidence="4">
    <location>
        <begin position="449"/>
        <end position="463"/>
    </location>
</feature>
<keyword evidence="7" id="KW-1185">Reference proteome</keyword>
<dbReference type="Pfam" id="PF07714">
    <property type="entry name" value="PK_Tyr_Ser-Thr"/>
    <property type="match status" value="1"/>
</dbReference>
<feature type="region of interest" description="Disordered" evidence="4">
    <location>
        <begin position="887"/>
        <end position="945"/>
    </location>
</feature>
<dbReference type="Gene3D" id="1.10.510.10">
    <property type="entry name" value="Transferase(Phosphotransferase) domain 1"/>
    <property type="match status" value="2"/>
</dbReference>
<accession>A0ABW7BN21</accession>
<feature type="compositionally biased region" description="Pro residues" evidence="4">
    <location>
        <begin position="356"/>
        <end position="366"/>
    </location>
</feature>
<evidence type="ECO:0000259" key="5">
    <source>
        <dbReference type="PROSITE" id="PS50011"/>
    </source>
</evidence>